<evidence type="ECO:0000256" key="7">
    <source>
        <dbReference type="ARBA" id="ARBA00022840"/>
    </source>
</evidence>
<keyword evidence="4" id="KW-0808">Transferase</keyword>
<dbReference type="CDD" id="cd13279">
    <property type="entry name" value="PH_Cla4_Ste20"/>
    <property type="match status" value="1"/>
</dbReference>
<dbReference type="STRING" id="215637.A0A4P9ZXG4"/>
<dbReference type="Gene3D" id="1.10.510.10">
    <property type="entry name" value="Transferase(Phosphotransferase) domain 1"/>
    <property type="match status" value="1"/>
</dbReference>
<evidence type="ECO:0000256" key="3">
    <source>
        <dbReference type="ARBA" id="ARBA00022527"/>
    </source>
</evidence>
<evidence type="ECO:0000256" key="6">
    <source>
        <dbReference type="ARBA" id="ARBA00022777"/>
    </source>
</evidence>
<evidence type="ECO:0000256" key="8">
    <source>
        <dbReference type="ARBA" id="ARBA00047899"/>
    </source>
</evidence>
<evidence type="ECO:0000259" key="14">
    <source>
        <dbReference type="PROSITE" id="PS50108"/>
    </source>
</evidence>
<evidence type="ECO:0000256" key="1">
    <source>
        <dbReference type="ARBA" id="ARBA00008874"/>
    </source>
</evidence>
<dbReference type="PROSITE" id="PS50011">
    <property type="entry name" value="PROTEIN_KINASE_DOM"/>
    <property type="match status" value="1"/>
</dbReference>
<evidence type="ECO:0000256" key="2">
    <source>
        <dbReference type="ARBA" id="ARBA00012513"/>
    </source>
</evidence>
<evidence type="ECO:0000313" key="16">
    <source>
        <dbReference type="Proteomes" id="UP000268162"/>
    </source>
</evidence>
<organism evidence="15 16">
    <name type="scientific">Dimargaris cristalligena</name>
    <dbReference type="NCBI Taxonomy" id="215637"/>
    <lineage>
        <taxon>Eukaryota</taxon>
        <taxon>Fungi</taxon>
        <taxon>Fungi incertae sedis</taxon>
        <taxon>Zoopagomycota</taxon>
        <taxon>Kickxellomycotina</taxon>
        <taxon>Dimargaritomycetes</taxon>
        <taxon>Dimargaritales</taxon>
        <taxon>Dimargaritaceae</taxon>
        <taxon>Dimargaris</taxon>
    </lineage>
</organism>
<dbReference type="SUPFAM" id="SSF50729">
    <property type="entry name" value="PH domain-like"/>
    <property type="match status" value="1"/>
</dbReference>
<proteinExistence type="inferred from homology"/>
<evidence type="ECO:0000256" key="5">
    <source>
        <dbReference type="ARBA" id="ARBA00022741"/>
    </source>
</evidence>
<dbReference type="CDD" id="cd01093">
    <property type="entry name" value="CRIB_PAK_like"/>
    <property type="match status" value="1"/>
</dbReference>
<dbReference type="InterPro" id="IPR008271">
    <property type="entry name" value="Ser/Thr_kinase_AS"/>
</dbReference>
<evidence type="ECO:0000259" key="12">
    <source>
        <dbReference type="PROSITE" id="PS50003"/>
    </source>
</evidence>
<feature type="region of interest" description="Disordered" evidence="11">
    <location>
        <begin position="164"/>
        <end position="249"/>
    </location>
</feature>
<dbReference type="FunFam" id="3.90.810.10:FF:000005">
    <property type="entry name" value="Non-specific serine/threonine protein kinase"/>
    <property type="match status" value="1"/>
</dbReference>
<gene>
    <name evidence="15" type="ORF">BJ085DRAFT_29484</name>
</gene>
<dbReference type="EC" id="2.7.11.1" evidence="2"/>
<dbReference type="Proteomes" id="UP000268162">
    <property type="component" value="Unassembled WGS sequence"/>
</dbReference>
<dbReference type="FunFam" id="3.30.200.20:FF:000705">
    <property type="entry name" value="Non-specific serine/threonine protein kinase"/>
    <property type="match status" value="1"/>
</dbReference>
<evidence type="ECO:0000256" key="9">
    <source>
        <dbReference type="ARBA" id="ARBA00048679"/>
    </source>
</evidence>
<dbReference type="PROSITE" id="PS00107">
    <property type="entry name" value="PROTEIN_KINASE_ATP"/>
    <property type="match status" value="1"/>
</dbReference>
<comment type="catalytic activity">
    <reaction evidence="8">
        <text>L-threonyl-[protein] + ATP = O-phospho-L-threonyl-[protein] + ADP + H(+)</text>
        <dbReference type="Rhea" id="RHEA:46608"/>
        <dbReference type="Rhea" id="RHEA-COMP:11060"/>
        <dbReference type="Rhea" id="RHEA-COMP:11605"/>
        <dbReference type="ChEBI" id="CHEBI:15378"/>
        <dbReference type="ChEBI" id="CHEBI:30013"/>
        <dbReference type="ChEBI" id="CHEBI:30616"/>
        <dbReference type="ChEBI" id="CHEBI:61977"/>
        <dbReference type="ChEBI" id="CHEBI:456216"/>
        <dbReference type="EC" id="2.7.11.1"/>
    </reaction>
</comment>
<dbReference type="Pfam" id="PF00069">
    <property type="entry name" value="Pkinase"/>
    <property type="match status" value="1"/>
</dbReference>
<keyword evidence="3" id="KW-0723">Serine/threonine-protein kinase</keyword>
<keyword evidence="16" id="KW-1185">Reference proteome</keyword>
<feature type="domain" description="Protein kinase" evidence="13">
    <location>
        <begin position="352"/>
        <end position="604"/>
    </location>
</feature>
<evidence type="ECO:0000259" key="13">
    <source>
        <dbReference type="PROSITE" id="PS50011"/>
    </source>
</evidence>
<dbReference type="GO" id="GO:0005524">
    <property type="term" value="F:ATP binding"/>
    <property type="evidence" value="ECO:0007669"/>
    <property type="project" value="UniProtKB-UniRule"/>
</dbReference>
<comment type="catalytic activity">
    <reaction evidence="9">
        <text>L-seryl-[protein] + ATP = O-phospho-L-seryl-[protein] + ADP + H(+)</text>
        <dbReference type="Rhea" id="RHEA:17989"/>
        <dbReference type="Rhea" id="RHEA-COMP:9863"/>
        <dbReference type="Rhea" id="RHEA-COMP:11604"/>
        <dbReference type="ChEBI" id="CHEBI:15378"/>
        <dbReference type="ChEBI" id="CHEBI:29999"/>
        <dbReference type="ChEBI" id="CHEBI:30616"/>
        <dbReference type="ChEBI" id="CHEBI:83421"/>
        <dbReference type="ChEBI" id="CHEBI:456216"/>
        <dbReference type="EC" id="2.7.11.1"/>
    </reaction>
</comment>
<dbReference type="Pfam" id="PF00169">
    <property type="entry name" value="PH"/>
    <property type="match status" value="1"/>
</dbReference>
<dbReference type="InterPro" id="IPR001849">
    <property type="entry name" value="PH_domain"/>
</dbReference>
<dbReference type="InterPro" id="IPR033923">
    <property type="entry name" value="PAK_BD"/>
</dbReference>
<feature type="domain" description="CRIB" evidence="14">
    <location>
        <begin position="103"/>
        <end position="116"/>
    </location>
</feature>
<dbReference type="InterPro" id="IPR000095">
    <property type="entry name" value="CRIB_dom"/>
</dbReference>
<feature type="compositionally biased region" description="Pro residues" evidence="11">
    <location>
        <begin position="214"/>
        <end position="224"/>
    </location>
</feature>
<dbReference type="SMART" id="SM00220">
    <property type="entry name" value="S_TKc"/>
    <property type="match status" value="1"/>
</dbReference>
<evidence type="ECO:0000313" key="15">
    <source>
        <dbReference type="EMBL" id="RKP38337.1"/>
    </source>
</evidence>
<dbReference type="PANTHER" id="PTHR45832">
    <property type="entry name" value="SERINE/THREONINE-PROTEIN KINASE SAMKA-RELATED-RELATED"/>
    <property type="match status" value="1"/>
</dbReference>
<dbReference type="Gene3D" id="3.90.810.10">
    <property type="entry name" value="CRIB domain"/>
    <property type="match status" value="1"/>
</dbReference>
<accession>A0A4P9ZXG4</accession>
<evidence type="ECO:0000256" key="4">
    <source>
        <dbReference type="ARBA" id="ARBA00022679"/>
    </source>
</evidence>
<dbReference type="CDD" id="cd06614">
    <property type="entry name" value="STKc_PAK"/>
    <property type="match status" value="1"/>
</dbReference>
<comment type="similarity">
    <text evidence="1">Belongs to the protein kinase superfamily. STE Ser/Thr protein kinase family. STE20 subfamily.</text>
</comment>
<reference evidence="16" key="1">
    <citation type="journal article" date="2018" name="Nat. Microbiol.">
        <title>Leveraging single-cell genomics to expand the fungal tree of life.</title>
        <authorList>
            <person name="Ahrendt S.R."/>
            <person name="Quandt C.A."/>
            <person name="Ciobanu D."/>
            <person name="Clum A."/>
            <person name="Salamov A."/>
            <person name="Andreopoulos B."/>
            <person name="Cheng J.F."/>
            <person name="Woyke T."/>
            <person name="Pelin A."/>
            <person name="Henrissat B."/>
            <person name="Reynolds N.K."/>
            <person name="Benny G.L."/>
            <person name="Smith M.E."/>
            <person name="James T.Y."/>
            <person name="Grigoriev I.V."/>
        </authorList>
    </citation>
    <scope>NUCLEOTIDE SEQUENCE [LARGE SCALE GENOMIC DNA]</scope>
    <source>
        <strain evidence="16">RSA 468</strain>
    </source>
</reference>
<dbReference type="PROSITE" id="PS50108">
    <property type="entry name" value="CRIB"/>
    <property type="match status" value="1"/>
</dbReference>
<dbReference type="InterPro" id="IPR011009">
    <property type="entry name" value="Kinase-like_dom_sf"/>
</dbReference>
<protein>
    <recommendedName>
        <fullName evidence="2">non-specific serine/threonine protein kinase</fullName>
        <ecNumber evidence="2">2.7.11.1</ecNumber>
    </recommendedName>
</protein>
<evidence type="ECO:0000256" key="10">
    <source>
        <dbReference type="PROSITE-ProRule" id="PRU10141"/>
    </source>
</evidence>
<sequence length="622" mass="69590">MTSVFKKGYLSIKEDGIRSWLWSKRWTLLREGTITFHRNENTYQANTVIFLKDVIGISRCQVRQYCIEIKTKDKDYYLSCKGDEELYSWLDAIYERCPLIMDVSSPTDFQHKVHVGFDQLSGMFTGLPDQWAKLLQQSAITKDDYTKNPQAVLDVLDFYTKNNEQEPAPDMYGMTQPPGKWQGLIPKNPTTSNPPGGWPPEELPKPTNGAYSVAPPPPPPPPAALAPASPAYTHSRPTNPPAPKRVSPKLPELPQRMSVLFDQEPTSLHQKLSTPTLPVAGMAQAPPTAPSSQSSVEKAKSDALAALTGKMNNLQVQPKAPPKEQRLSTMSEAQIMTKLRSIVSQQDPKVLYQKIKKVGQGASGSVYVARSLATGQKVAIKQMDLSSQPRKELLVNEIIVMKESQHPNIVNYIESFLIHSMELWVVMEYMEGGALTDIIDNNNLSERQIATICFEVTKGLQHLHSQSIIHRDIKSDNILMGIEGQVKITDFGFCAKLSEAHSKRSTMVGTPYWMAPEVVKQKSYGPKVDIWSLGIMAIEMIENEPPYLDEEPLKALYLIATNGTPTLKKPEVLSPELKSFLAECLCVDITSRANSTDLLRHEFLTKSGPLKELSPLLRFRYK</sequence>
<feature type="domain" description="PH" evidence="12">
    <location>
        <begin position="3"/>
        <end position="98"/>
    </location>
</feature>
<dbReference type="SMART" id="SM00233">
    <property type="entry name" value="PH"/>
    <property type="match status" value="1"/>
</dbReference>
<evidence type="ECO:0000256" key="11">
    <source>
        <dbReference type="SAM" id="MobiDB-lite"/>
    </source>
</evidence>
<dbReference type="InterPro" id="IPR036936">
    <property type="entry name" value="CRIB_dom_sf"/>
</dbReference>
<dbReference type="InterPro" id="IPR011993">
    <property type="entry name" value="PH-like_dom_sf"/>
</dbReference>
<dbReference type="PROSITE" id="PS00108">
    <property type="entry name" value="PROTEIN_KINASE_ST"/>
    <property type="match status" value="1"/>
</dbReference>
<dbReference type="InterPro" id="IPR017441">
    <property type="entry name" value="Protein_kinase_ATP_BS"/>
</dbReference>
<name>A0A4P9ZXG4_9FUNG</name>
<dbReference type="SMART" id="SM00285">
    <property type="entry name" value="PBD"/>
    <property type="match status" value="1"/>
</dbReference>
<dbReference type="Gene3D" id="2.30.29.30">
    <property type="entry name" value="Pleckstrin-homology domain (PH domain)/Phosphotyrosine-binding domain (PTB)"/>
    <property type="match status" value="1"/>
</dbReference>
<keyword evidence="7 10" id="KW-0067">ATP-binding</keyword>
<dbReference type="Pfam" id="PF00786">
    <property type="entry name" value="PBD"/>
    <property type="match status" value="1"/>
</dbReference>
<keyword evidence="6 15" id="KW-0418">Kinase</keyword>
<dbReference type="GO" id="GO:0004674">
    <property type="term" value="F:protein serine/threonine kinase activity"/>
    <property type="evidence" value="ECO:0007669"/>
    <property type="project" value="UniProtKB-KW"/>
</dbReference>
<dbReference type="PANTHER" id="PTHR45832:SF22">
    <property type="entry name" value="SERINE_THREONINE-PROTEIN KINASE SAMKA-RELATED"/>
    <property type="match status" value="1"/>
</dbReference>
<dbReference type="SUPFAM" id="SSF56112">
    <property type="entry name" value="Protein kinase-like (PK-like)"/>
    <property type="match status" value="1"/>
</dbReference>
<dbReference type="GO" id="GO:0106310">
    <property type="term" value="F:protein serine kinase activity"/>
    <property type="evidence" value="ECO:0007669"/>
    <property type="project" value="RHEA"/>
</dbReference>
<dbReference type="InterPro" id="IPR000719">
    <property type="entry name" value="Prot_kinase_dom"/>
</dbReference>
<dbReference type="AlphaFoldDB" id="A0A4P9ZXG4"/>
<dbReference type="InterPro" id="IPR051931">
    <property type="entry name" value="PAK3-like"/>
</dbReference>
<dbReference type="PROSITE" id="PS50003">
    <property type="entry name" value="PH_DOMAIN"/>
    <property type="match status" value="1"/>
</dbReference>
<dbReference type="FunFam" id="1.10.510.10:FF:000139">
    <property type="entry name" value="Non-specific serine/threonine protein kinase"/>
    <property type="match status" value="1"/>
</dbReference>
<dbReference type="Gene3D" id="3.30.200.20">
    <property type="entry name" value="Phosphorylase Kinase, domain 1"/>
    <property type="match status" value="1"/>
</dbReference>
<keyword evidence="5 10" id="KW-0547">Nucleotide-binding</keyword>
<feature type="binding site" evidence="10">
    <location>
        <position position="381"/>
    </location>
    <ligand>
        <name>ATP</name>
        <dbReference type="ChEBI" id="CHEBI:30616"/>
    </ligand>
</feature>
<dbReference type="EMBL" id="ML002379">
    <property type="protein sequence ID" value="RKP38337.1"/>
    <property type="molecule type" value="Genomic_DNA"/>
</dbReference>